<dbReference type="SUPFAM" id="SSF51182">
    <property type="entry name" value="RmlC-like cupins"/>
    <property type="match status" value="1"/>
</dbReference>
<dbReference type="OrthoDB" id="321327at2"/>
<evidence type="ECO:0000313" key="5">
    <source>
        <dbReference type="EMBL" id="SHI53691.1"/>
    </source>
</evidence>
<evidence type="ECO:0000259" key="3">
    <source>
        <dbReference type="Pfam" id="PF02678"/>
    </source>
</evidence>
<protein>
    <recommendedName>
        <fullName evidence="7">Pirin N-terminal domain-containing protein</fullName>
    </recommendedName>
</protein>
<reference evidence="5 6" key="1">
    <citation type="submission" date="2016-11" db="EMBL/GenBank/DDBJ databases">
        <authorList>
            <person name="Jaros S."/>
            <person name="Januszkiewicz K."/>
            <person name="Wedrychowicz H."/>
        </authorList>
    </citation>
    <scope>NUCLEOTIDE SEQUENCE [LARGE SCALE GENOMIC DNA]</scope>
    <source>
        <strain evidence="5 6">DSM 21425</strain>
    </source>
</reference>
<dbReference type="InterPro" id="IPR012093">
    <property type="entry name" value="Pirin"/>
</dbReference>
<dbReference type="PANTHER" id="PTHR43212:SF3">
    <property type="entry name" value="QUERCETIN 2,3-DIOXYGENASE"/>
    <property type="match status" value="1"/>
</dbReference>
<proteinExistence type="inferred from homology"/>
<evidence type="ECO:0008006" key="7">
    <source>
        <dbReference type="Google" id="ProtNLM"/>
    </source>
</evidence>
<sequence>MKKVFHPASSRGSVDFGWLKANYSFSFAKYYNPDYMQFGNLRVLNDDFIAGGKGFGMHSHQNMEIITIPLQGALQHKDSLGNEGVITKGEVQVMSAGSGVQHSEFNASQTETVNILQIWVFTEKENATPRYDQKKFSFKANKFLQIVSPKNDNDGNALWVYQQAYFNLGNFNASTNVTYKLHQQNHGIYILVISGKIEVSNQLLEKRDAIGIWDTSNIEIKVIEDAYILLIEVPMT</sequence>
<feature type="domain" description="Quercetin 2,3-dioxygenase C-terminal cupin" evidence="4">
    <location>
        <begin position="146"/>
        <end position="233"/>
    </location>
</feature>
<dbReference type="InterPro" id="IPR041602">
    <property type="entry name" value="Quercetinase_C"/>
</dbReference>
<dbReference type="Gene3D" id="2.60.120.10">
    <property type="entry name" value="Jelly Rolls"/>
    <property type="match status" value="2"/>
</dbReference>
<feature type="domain" description="Pirin N-terminal" evidence="3">
    <location>
        <begin position="13"/>
        <end position="120"/>
    </location>
</feature>
<comment type="similarity">
    <text evidence="1 2">Belongs to the pirin family.</text>
</comment>
<dbReference type="CDD" id="cd02910">
    <property type="entry name" value="cupin_Yhhw_N"/>
    <property type="match status" value="1"/>
</dbReference>
<dbReference type="InterPro" id="IPR011051">
    <property type="entry name" value="RmlC_Cupin_sf"/>
</dbReference>
<evidence type="ECO:0000259" key="4">
    <source>
        <dbReference type="Pfam" id="PF17954"/>
    </source>
</evidence>
<dbReference type="PANTHER" id="PTHR43212">
    <property type="entry name" value="QUERCETIN 2,3-DIOXYGENASE"/>
    <property type="match status" value="1"/>
</dbReference>
<organism evidence="5 6">
    <name type="scientific">Mesonia phycicola</name>
    <dbReference type="NCBI Taxonomy" id="579105"/>
    <lineage>
        <taxon>Bacteria</taxon>
        <taxon>Pseudomonadati</taxon>
        <taxon>Bacteroidota</taxon>
        <taxon>Flavobacteriia</taxon>
        <taxon>Flavobacteriales</taxon>
        <taxon>Flavobacteriaceae</taxon>
        <taxon>Mesonia</taxon>
    </lineage>
</organism>
<dbReference type="InterPro" id="IPR014710">
    <property type="entry name" value="RmlC-like_jellyroll"/>
</dbReference>
<evidence type="ECO:0000256" key="1">
    <source>
        <dbReference type="ARBA" id="ARBA00008416"/>
    </source>
</evidence>
<dbReference type="STRING" id="579105.SAMN04488096_102275"/>
<dbReference type="AlphaFoldDB" id="A0A1M6BYN2"/>
<keyword evidence="6" id="KW-1185">Reference proteome</keyword>
<dbReference type="Proteomes" id="UP000184225">
    <property type="component" value="Unassembled WGS sequence"/>
</dbReference>
<evidence type="ECO:0000256" key="2">
    <source>
        <dbReference type="RuleBase" id="RU003457"/>
    </source>
</evidence>
<accession>A0A1M6BYN2</accession>
<dbReference type="Pfam" id="PF02678">
    <property type="entry name" value="Pirin"/>
    <property type="match status" value="1"/>
</dbReference>
<name>A0A1M6BYN2_9FLAO</name>
<dbReference type="InterPro" id="IPR003829">
    <property type="entry name" value="Pirin_N_dom"/>
</dbReference>
<dbReference type="EMBL" id="FQYY01000002">
    <property type="protein sequence ID" value="SHI53691.1"/>
    <property type="molecule type" value="Genomic_DNA"/>
</dbReference>
<dbReference type="RefSeq" id="WP_073148532.1">
    <property type="nucleotide sequence ID" value="NZ_FQYY01000002.1"/>
</dbReference>
<gene>
    <name evidence="5" type="ORF">SAMN04488096_102275</name>
</gene>
<dbReference type="Pfam" id="PF17954">
    <property type="entry name" value="Pirin_C_2"/>
    <property type="match status" value="1"/>
</dbReference>
<evidence type="ECO:0000313" key="6">
    <source>
        <dbReference type="Proteomes" id="UP000184225"/>
    </source>
</evidence>